<dbReference type="SUPFAM" id="SSF102114">
    <property type="entry name" value="Radical SAM enzymes"/>
    <property type="match status" value="1"/>
</dbReference>
<evidence type="ECO:0000313" key="9">
    <source>
        <dbReference type="EMBL" id="KIY92402.1"/>
    </source>
</evidence>
<dbReference type="GO" id="GO:0035600">
    <property type="term" value="P:tRNA methylthiolation"/>
    <property type="evidence" value="ECO:0007669"/>
    <property type="project" value="TreeGrafter"/>
</dbReference>
<comment type="cofactor">
    <cofactor evidence="1">
        <name>[4Fe-4S] cluster</name>
        <dbReference type="ChEBI" id="CHEBI:49883"/>
    </cofactor>
</comment>
<dbReference type="GO" id="GO:0046872">
    <property type="term" value="F:metal ion binding"/>
    <property type="evidence" value="ECO:0007669"/>
    <property type="project" value="UniProtKB-KW"/>
</dbReference>
<dbReference type="PANTHER" id="PTHR43020:SF2">
    <property type="entry name" value="MITOCHONDRIAL TRNA METHYLTHIOTRANSFERASE CDK5RAP1"/>
    <property type="match status" value="1"/>
</dbReference>
<keyword evidence="3" id="KW-0949">S-adenosyl-L-methionine</keyword>
<proteinExistence type="predicted"/>
<accession>A0A0D2IWN8</accession>
<dbReference type="Proteomes" id="UP000054498">
    <property type="component" value="Unassembled WGS sequence"/>
</dbReference>
<keyword evidence="4" id="KW-0479">Metal-binding</keyword>
<reference evidence="9 10" key="1">
    <citation type="journal article" date="2013" name="BMC Genomics">
        <title>Reconstruction of the lipid metabolism for the microalga Monoraphidium neglectum from its genome sequence reveals characteristics suitable for biofuel production.</title>
        <authorList>
            <person name="Bogen C."/>
            <person name="Al-Dilaimi A."/>
            <person name="Albersmeier A."/>
            <person name="Wichmann J."/>
            <person name="Grundmann M."/>
            <person name="Rupp O."/>
            <person name="Lauersen K.J."/>
            <person name="Blifernez-Klassen O."/>
            <person name="Kalinowski J."/>
            <person name="Goesmann A."/>
            <person name="Mussgnug J.H."/>
            <person name="Kruse O."/>
        </authorList>
    </citation>
    <scope>NUCLEOTIDE SEQUENCE [LARGE SCALE GENOMIC DNA]</scope>
    <source>
        <strain evidence="9 10">SAG 48.87</strain>
    </source>
</reference>
<keyword evidence="5" id="KW-0408">Iron</keyword>
<gene>
    <name evidence="9" type="ORF">MNEG_15561</name>
</gene>
<keyword evidence="2" id="KW-0004">4Fe-4S</keyword>
<evidence type="ECO:0000256" key="3">
    <source>
        <dbReference type="ARBA" id="ARBA00022691"/>
    </source>
</evidence>
<name>A0A0D2IWN8_9CHLO</name>
<evidence type="ECO:0000256" key="6">
    <source>
        <dbReference type="ARBA" id="ARBA00023014"/>
    </source>
</evidence>
<feature type="domain" description="Radical SAM core" evidence="8">
    <location>
        <begin position="255"/>
        <end position="310"/>
    </location>
</feature>
<evidence type="ECO:0000256" key="4">
    <source>
        <dbReference type="ARBA" id="ARBA00022723"/>
    </source>
</evidence>
<dbReference type="STRING" id="145388.A0A0D2IWN8"/>
<dbReference type="AlphaFoldDB" id="A0A0D2IWN8"/>
<dbReference type="KEGG" id="mng:MNEG_15561"/>
<dbReference type="EMBL" id="KK105654">
    <property type="protein sequence ID" value="KIY92402.1"/>
    <property type="molecule type" value="Genomic_DNA"/>
</dbReference>
<feature type="domain" description="MTTase N-terminal" evidence="7">
    <location>
        <begin position="91"/>
        <end position="233"/>
    </location>
</feature>
<evidence type="ECO:0000259" key="7">
    <source>
        <dbReference type="PROSITE" id="PS51449"/>
    </source>
</evidence>
<evidence type="ECO:0000256" key="5">
    <source>
        <dbReference type="ARBA" id="ARBA00023004"/>
    </source>
</evidence>
<dbReference type="Gene3D" id="3.40.50.12160">
    <property type="entry name" value="Methylthiotransferase, N-terminal domain"/>
    <property type="match status" value="1"/>
</dbReference>
<dbReference type="InterPro" id="IPR013848">
    <property type="entry name" value="Methylthiotransferase_N"/>
</dbReference>
<dbReference type="InterPro" id="IPR058240">
    <property type="entry name" value="rSAM_sf"/>
</dbReference>
<dbReference type="InterPro" id="IPR020612">
    <property type="entry name" value="Methylthiotransferase_CS"/>
</dbReference>
<evidence type="ECO:0000256" key="2">
    <source>
        <dbReference type="ARBA" id="ARBA00022485"/>
    </source>
</evidence>
<dbReference type="PROSITE" id="PS01278">
    <property type="entry name" value="MTTASE_RADICAL"/>
    <property type="match status" value="1"/>
</dbReference>
<dbReference type="RefSeq" id="XP_013891422.1">
    <property type="nucleotide sequence ID" value="XM_014035968.1"/>
</dbReference>
<dbReference type="Gene3D" id="3.30.750.210">
    <property type="match status" value="1"/>
</dbReference>
<dbReference type="GO" id="GO:0032440">
    <property type="term" value="F:2-alkenal reductase [NAD(P)H] activity"/>
    <property type="evidence" value="ECO:0007669"/>
    <property type="project" value="UniProtKB-EC"/>
</dbReference>
<evidence type="ECO:0000256" key="1">
    <source>
        <dbReference type="ARBA" id="ARBA00001966"/>
    </source>
</evidence>
<dbReference type="GeneID" id="25733235"/>
<organism evidence="9 10">
    <name type="scientific">Monoraphidium neglectum</name>
    <dbReference type="NCBI Taxonomy" id="145388"/>
    <lineage>
        <taxon>Eukaryota</taxon>
        <taxon>Viridiplantae</taxon>
        <taxon>Chlorophyta</taxon>
        <taxon>core chlorophytes</taxon>
        <taxon>Chlorophyceae</taxon>
        <taxon>CS clade</taxon>
        <taxon>Sphaeropleales</taxon>
        <taxon>Selenastraceae</taxon>
        <taxon>Monoraphidium</taxon>
    </lineage>
</organism>
<dbReference type="PANTHER" id="PTHR43020">
    <property type="entry name" value="CDK5 REGULATORY SUBUNIT-ASSOCIATED PROTEIN 1"/>
    <property type="match status" value="1"/>
</dbReference>
<keyword evidence="9" id="KW-0560">Oxidoreductase</keyword>
<dbReference type="InterPro" id="IPR038135">
    <property type="entry name" value="Methylthiotransferase_N_sf"/>
</dbReference>
<dbReference type="EC" id="1.3.1.74" evidence="9"/>
<evidence type="ECO:0000313" key="10">
    <source>
        <dbReference type="Proteomes" id="UP000054498"/>
    </source>
</evidence>
<dbReference type="PROSITE" id="PS51918">
    <property type="entry name" value="RADICAL_SAM"/>
    <property type="match status" value="1"/>
</dbReference>
<dbReference type="PROSITE" id="PS51449">
    <property type="entry name" value="MTTASE_N"/>
    <property type="match status" value="1"/>
</dbReference>
<protein>
    <submittedName>
        <fullName evidence="9">Bifunctional enzyme involved inthiolation and methylation of tRNA</fullName>
        <ecNumber evidence="9">1.3.1.74</ecNumber>
    </submittedName>
</protein>
<evidence type="ECO:0000259" key="8">
    <source>
        <dbReference type="PROSITE" id="PS51918"/>
    </source>
</evidence>
<dbReference type="OrthoDB" id="190098at2759"/>
<keyword evidence="6" id="KW-0411">Iron-sulfur</keyword>
<dbReference type="Pfam" id="PF00919">
    <property type="entry name" value="UPF0004"/>
    <property type="match status" value="1"/>
</dbReference>
<dbReference type="FunFam" id="3.40.50.12160:FF:000003">
    <property type="entry name" value="CDK5 regulatory subunit-associated protein 1"/>
    <property type="match status" value="1"/>
</dbReference>
<dbReference type="GO" id="GO:0051539">
    <property type="term" value="F:4 iron, 4 sulfur cluster binding"/>
    <property type="evidence" value="ECO:0007669"/>
    <property type="project" value="UniProtKB-KW"/>
</dbReference>
<dbReference type="InterPro" id="IPR007197">
    <property type="entry name" value="rSAM"/>
</dbReference>
<sequence length="310" mass="33626">MHSHSAHAQRGAAARGGRCLAAAIGTRRATAAAGVAPGPARGAALRAAAPEVSLPPHLAAELDEIERSAACGVEGTVLVRPVKEGVAKNGKRFHIHTFGCQMNLADSERMAGVLEAAGYDCAADPSDADVLVYNTCSIREKAEVKVYSALGKQARIRSRLPYAQRQPPWPEPLRRRTHAKRKRERMGDMRIVVAGCVAQQEGQALLRRVPEVDLVMGPQFANKLDELLERVDNSGAQVLATEQIAIEEDITTPRRDSALTAWVNVIYGCNEKCTYCVVPNTRGQEQSRRPEDIRREMVTLGEAGCCELVC</sequence>
<dbReference type="SFLD" id="SFLDS00029">
    <property type="entry name" value="Radical_SAM"/>
    <property type="match status" value="1"/>
</dbReference>
<dbReference type="GO" id="GO:0035596">
    <property type="term" value="F:methylthiotransferase activity"/>
    <property type="evidence" value="ECO:0007669"/>
    <property type="project" value="InterPro"/>
</dbReference>
<keyword evidence="10" id="KW-1185">Reference proteome</keyword>